<dbReference type="Proteomes" id="UP000019426">
    <property type="component" value="Chromosome M2/40_rep1"/>
</dbReference>
<dbReference type="EC" id="4.2.3.4" evidence="7 18"/>
<keyword evidence="11 18" id="KW-0479">Metal-binding</keyword>
<dbReference type="PANTHER" id="PTHR43622">
    <property type="entry name" value="3-DEHYDROQUINATE SYNTHASE"/>
    <property type="match status" value="1"/>
</dbReference>
<evidence type="ECO:0000256" key="1">
    <source>
        <dbReference type="ARBA" id="ARBA00001393"/>
    </source>
</evidence>
<comment type="cofactor">
    <cofactor evidence="2 18">
        <name>NAD(+)</name>
        <dbReference type="ChEBI" id="CHEBI:57540"/>
    </cofactor>
</comment>
<evidence type="ECO:0000256" key="6">
    <source>
        <dbReference type="ARBA" id="ARBA00005412"/>
    </source>
</evidence>
<comment type="similarity">
    <text evidence="6 18">Belongs to the sugar phosphate cyclases superfamily. Dehydroquinate synthase family.</text>
</comment>
<dbReference type="HOGENOM" id="CLU_001201_0_1_9"/>
<dbReference type="GO" id="GO:0009423">
    <property type="term" value="P:chorismate biosynthetic process"/>
    <property type="evidence" value="ECO:0007669"/>
    <property type="project" value="UniProtKB-UniRule"/>
</dbReference>
<evidence type="ECO:0000256" key="16">
    <source>
        <dbReference type="ARBA" id="ARBA00023239"/>
    </source>
</evidence>
<feature type="binding site" evidence="18">
    <location>
        <position position="185"/>
    </location>
    <ligand>
        <name>Zn(2+)</name>
        <dbReference type="ChEBI" id="CHEBI:29105"/>
    </ligand>
</feature>
<accession>W6RRP3</accession>
<dbReference type="GO" id="GO:0046872">
    <property type="term" value="F:metal ion binding"/>
    <property type="evidence" value="ECO:0007669"/>
    <property type="project" value="UniProtKB-KW"/>
</dbReference>
<evidence type="ECO:0000256" key="2">
    <source>
        <dbReference type="ARBA" id="ARBA00001911"/>
    </source>
</evidence>
<evidence type="ECO:0000313" key="21">
    <source>
        <dbReference type="EMBL" id="CDM67246.1"/>
    </source>
</evidence>
<dbReference type="GO" id="GO:0005737">
    <property type="term" value="C:cytoplasm"/>
    <property type="evidence" value="ECO:0007669"/>
    <property type="project" value="UniProtKB-SubCell"/>
</dbReference>
<feature type="domain" description="3-dehydroquinate synthase N-terminal" evidence="19">
    <location>
        <begin position="68"/>
        <end position="178"/>
    </location>
</feature>
<keyword evidence="10 18" id="KW-0028">Amino-acid biosynthesis</keyword>
<dbReference type="InterPro" id="IPR030960">
    <property type="entry name" value="DHQS/DOIS_N"/>
</dbReference>
<comment type="function">
    <text evidence="18">Catalyzes the conversion of 3-deoxy-D-arabino-heptulosonate 7-phosphate (DAHP) to dehydroquinate (DHQ).</text>
</comment>
<keyword evidence="22" id="KW-1185">Reference proteome</keyword>
<keyword evidence="12 18" id="KW-0547">Nucleotide-binding</keyword>
<dbReference type="Pfam" id="PF01761">
    <property type="entry name" value="DHQ_synthase"/>
    <property type="match status" value="1"/>
</dbReference>
<dbReference type="OrthoDB" id="9806583at2"/>
<evidence type="ECO:0000256" key="17">
    <source>
        <dbReference type="ARBA" id="ARBA00023285"/>
    </source>
</evidence>
<organism evidence="21 22">
    <name type="scientific">Clostridium bornimense</name>
    <dbReference type="NCBI Taxonomy" id="1216932"/>
    <lineage>
        <taxon>Bacteria</taxon>
        <taxon>Bacillati</taxon>
        <taxon>Bacillota</taxon>
        <taxon>Clostridia</taxon>
        <taxon>Eubacteriales</taxon>
        <taxon>Clostridiaceae</taxon>
        <taxon>Clostridium</taxon>
    </lineage>
</organism>
<evidence type="ECO:0000256" key="14">
    <source>
        <dbReference type="ARBA" id="ARBA00023027"/>
    </source>
</evidence>
<dbReference type="KEGG" id="clt:CM240_0067"/>
<evidence type="ECO:0000256" key="8">
    <source>
        <dbReference type="ARBA" id="ARBA00017684"/>
    </source>
</evidence>
<dbReference type="EMBL" id="HG917868">
    <property type="protein sequence ID" value="CDM67246.1"/>
    <property type="molecule type" value="Genomic_DNA"/>
</dbReference>
<keyword evidence="14 18" id="KW-0520">NAD</keyword>
<keyword evidence="15 18" id="KW-0057">Aromatic amino acid biosynthesis</keyword>
<feature type="binding site" evidence="18">
    <location>
        <position position="143"/>
    </location>
    <ligand>
        <name>NAD(+)</name>
        <dbReference type="ChEBI" id="CHEBI:57540"/>
    </ligand>
</feature>
<dbReference type="eggNOG" id="COG0337">
    <property type="taxonomic scope" value="Bacteria"/>
</dbReference>
<evidence type="ECO:0000256" key="3">
    <source>
        <dbReference type="ARBA" id="ARBA00001947"/>
    </source>
</evidence>
<feature type="binding site" evidence="18">
    <location>
        <begin position="106"/>
        <end position="110"/>
    </location>
    <ligand>
        <name>NAD(+)</name>
        <dbReference type="ChEBI" id="CHEBI:57540"/>
    </ligand>
</feature>
<dbReference type="RefSeq" id="WP_044035725.1">
    <property type="nucleotide sequence ID" value="NZ_HG917868.1"/>
</dbReference>
<dbReference type="STRING" id="1216932.CM240_0067"/>
<dbReference type="Gene3D" id="1.20.1090.10">
    <property type="entry name" value="Dehydroquinate synthase-like - alpha domain"/>
    <property type="match status" value="1"/>
</dbReference>
<dbReference type="HAMAP" id="MF_00110">
    <property type="entry name" value="DHQ_synthase"/>
    <property type="match status" value="1"/>
</dbReference>
<comment type="cofactor">
    <cofactor evidence="18">
        <name>Co(2+)</name>
        <dbReference type="ChEBI" id="CHEBI:48828"/>
    </cofactor>
    <cofactor evidence="18">
        <name>Zn(2+)</name>
        <dbReference type="ChEBI" id="CHEBI:29105"/>
    </cofactor>
    <text evidence="18">Binds 1 divalent metal cation per subunit. Can use either Co(2+) or Zn(2+).</text>
</comment>
<evidence type="ECO:0000256" key="13">
    <source>
        <dbReference type="ARBA" id="ARBA00022833"/>
    </source>
</evidence>
<keyword evidence="17 18" id="KW-0170">Cobalt</keyword>
<feature type="binding site" evidence="18">
    <location>
        <position position="263"/>
    </location>
    <ligand>
        <name>Zn(2+)</name>
        <dbReference type="ChEBI" id="CHEBI:29105"/>
    </ligand>
</feature>
<evidence type="ECO:0000256" key="11">
    <source>
        <dbReference type="ARBA" id="ARBA00022723"/>
    </source>
</evidence>
<evidence type="ECO:0000256" key="7">
    <source>
        <dbReference type="ARBA" id="ARBA00013031"/>
    </source>
</evidence>
<evidence type="ECO:0000256" key="10">
    <source>
        <dbReference type="ARBA" id="ARBA00022605"/>
    </source>
</evidence>
<comment type="catalytic activity">
    <reaction evidence="1 18">
        <text>7-phospho-2-dehydro-3-deoxy-D-arabino-heptonate = 3-dehydroquinate + phosphate</text>
        <dbReference type="Rhea" id="RHEA:21968"/>
        <dbReference type="ChEBI" id="CHEBI:32364"/>
        <dbReference type="ChEBI" id="CHEBI:43474"/>
        <dbReference type="ChEBI" id="CHEBI:58394"/>
        <dbReference type="EC" id="4.2.3.4"/>
    </reaction>
</comment>
<dbReference type="InterPro" id="IPR030963">
    <property type="entry name" value="DHQ_synth_fam"/>
</dbReference>
<dbReference type="AlphaFoldDB" id="W6RRP3"/>
<dbReference type="GO" id="GO:0008652">
    <property type="term" value="P:amino acid biosynthetic process"/>
    <property type="evidence" value="ECO:0007669"/>
    <property type="project" value="UniProtKB-KW"/>
</dbReference>
<dbReference type="SUPFAM" id="SSF56796">
    <property type="entry name" value="Dehydroquinate synthase-like"/>
    <property type="match status" value="1"/>
</dbReference>
<protein>
    <recommendedName>
        <fullName evidence="8 18">3-dehydroquinate synthase</fullName>
        <shortName evidence="18">DHQS</shortName>
        <ecNumber evidence="7 18">4.2.3.4</ecNumber>
    </recommendedName>
</protein>
<feature type="binding site" evidence="18">
    <location>
        <begin position="130"/>
        <end position="131"/>
    </location>
    <ligand>
        <name>NAD(+)</name>
        <dbReference type="ChEBI" id="CHEBI:57540"/>
    </ligand>
</feature>
<dbReference type="Gene3D" id="3.40.50.1970">
    <property type="match status" value="1"/>
</dbReference>
<evidence type="ECO:0000256" key="5">
    <source>
        <dbReference type="ARBA" id="ARBA00004661"/>
    </source>
</evidence>
<comment type="subcellular location">
    <subcellularLocation>
        <location evidence="4 18">Cytoplasm</location>
    </subcellularLocation>
</comment>
<name>W6RRP3_9CLOT</name>
<dbReference type="PATRIC" id="fig|1216932.3.peg.52"/>
<evidence type="ECO:0000313" key="22">
    <source>
        <dbReference type="Proteomes" id="UP000019426"/>
    </source>
</evidence>
<dbReference type="GO" id="GO:0000166">
    <property type="term" value="F:nucleotide binding"/>
    <property type="evidence" value="ECO:0007669"/>
    <property type="project" value="UniProtKB-KW"/>
</dbReference>
<evidence type="ECO:0000256" key="18">
    <source>
        <dbReference type="HAMAP-Rule" id="MF_00110"/>
    </source>
</evidence>
<comment type="cofactor">
    <cofactor evidence="3">
        <name>Zn(2+)</name>
        <dbReference type="ChEBI" id="CHEBI:29105"/>
    </cofactor>
</comment>
<proteinExistence type="inferred from homology"/>
<feature type="domain" description="3-dehydroquinate synthase C-terminal" evidence="20">
    <location>
        <begin position="182"/>
        <end position="323"/>
    </location>
</feature>
<evidence type="ECO:0000259" key="19">
    <source>
        <dbReference type="Pfam" id="PF01761"/>
    </source>
</evidence>
<gene>
    <name evidence="18 21" type="primary">aroB</name>
    <name evidence="21" type="ORF">CM240_0067</name>
</gene>
<dbReference type="GO" id="GO:0009073">
    <property type="term" value="P:aromatic amino acid family biosynthetic process"/>
    <property type="evidence" value="ECO:0007669"/>
    <property type="project" value="UniProtKB-KW"/>
</dbReference>
<dbReference type="InterPro" id="IPR050071">
    <property type="entry name" value="Dehydroquinate_synthase"/>
</dbReference>
<keyword evidence="9 18" id="KW-0963">Cytoplasm</keyword>
<evidence type="ECO:0000256" key="4">
    <source>
        <dbReference type="ARBA" id="ARBA00004496"/>
    </source>
</evidence>
<keyword evidence="13 18" id="KW-0862">Zinc</keyword>
<dbReference type="Pfam" id="PF24621">
    <property type="entry name" value="DHQS_C"/>
    <property type="match status" value="1"/>
</dbReference>
<feature type="binding site" evidence="18">
    <location>
        <position position="152"/>
    </location>
    <ligand>
        <name>NAD(+)</name>
        <dbReference type="ChEBI" id="CHEBI:57540"/>
    </ligand>
</feature>
<evidence type="ECO:0000256" key="15">
    <source>
        <dbReference type="ARBA" id="ARBA00023141"/>
    </source>
</evidence>
<comment type="pathway">
    <text evidence="5 18">Metabolic intermediate biosynthesis; chorismate biosynthesis; chorismate from D-erythrose 4-phosphate and phosphoenolpyruvate: step 2/7.</text>
</comment>
<dbReference type="PIRSF" id="PIRSF001455">
    <property type="entry name" value="DHQ_synth"/>
    <property type="match status" value="1"/>
</dbReference>
<keyword evidence="16 18" id="KW-0456">Lyase</keyword>
<evidence type="ECO:0000256" key="9">
    <source>
        <dbReference type="ARBA" id="ARBA00022490"/>
    </source>
</evidence>
<dbReference type="UniPathway" id="UPA00053">
    <property type="reaction ID" value="UER00085"/>
</dbReference>
<comment type="caution">
    <text evidence="18">Lacks conserved residue(s) required for the propagation of feature annotation.</text>
</comment>
<dbReference type="InterPro" id="IPR016037">
    <property type="entry name" value="DHQ_synth_AroB"/>
</dbReference>
<dbReference type="GO" id="GO:0003856">
    <property type="term" value="F:3-dehydroquinate synthase activity"/>
    <property type="evidence" value="ECO:0007669"/>
    <property type="project" value="UniProtKB-UniRule"/>
</dbReference>
<feature type="binding site" evidence="18">
    <location>
        <position position="246"/>
    </location>
    <ligand>
        <name>Zn(2+)</name>
        <dbReference type="ChEBI" id="CHEBI:29105"/>
    </ligand>
</feature>
<dbReference type="PANTHER" id="PTHR43622:SF7">
    <property type="entry name" value="3-DEHYDROQUINATE SYNTHASE, CHLOROPLASTIC"/>
    <property type="match status" value="1"/>
</dbReference>
<evidence type="ECO:0000256" key="12">
    <source>
        <dbReference type="ARBA" id="ARBA00022741"/>
    </source>
</evidence>
<dbReference type="InterPro" id="IPR056179">
    <property type="entry name" value="DHQS_C"/>
</dbReference>
<dbReference type="CDD" id="cd08195">
    <property type="entry name" value="DHQS"/>
    <property type="match status" value="1"/>
</dbReference>
<dbReference type="FunFam" id="3.40.50.1970:FF:000007">
    <property type="entry name" value="Pentafunctional AROM polypeptide"/>
    <property type="match status" value="1"/>
</dbReference>
<evidence type="ECO:0000259" key="20">
    <source>
        <dbReference type="Pfam" id="PF24621"/>
    </source>
</evidence>
<dbReference type="NCBIfam" id="TIGR01357">
    <property type="entry name" value="aroB"/>
    <property type="match status" value="1"/>
</dbReference>
<sequence length="353" mass="39009">MRKIQVKLPCNKYEILIKNGLIQDIGDKIANIYTGDKIAIITDTNVDKFYGDIVNNALEEKGYDTLKVVLPAGEKSKSMDSLMALYNKLLDFNLNRGNLIIALGGGVIGDLTGFCASTLLRGIPFVQIPTSLLAQIDSSIGGKVAVDLPRGKNLVGSFYHPKAVFIDPNVLQTLERKFLNDGLGEAIKYGLIKDRGLFEKLSSINSYDELFENLGDIIYDCCDIKRGVVERDEKDTGERMILNFGHTIGHAIEKIQNYEGYSHGEAVSIGMYSIAKRCEDMGFCPEGVSESIKEVLVKFNLPCSIGDIKKEDIAKAISVDKKNIGKSMNLILLKDIGESFIHKVSRDEIVNFI</sequence>
<reference evidence="21 22" key="1">
    <citation type="submission" date="2013-11" db="EMBL/GenBank/DDBJ databases">
        <title>Complete genome sequence of Clostridum sp. M2/40.</title>
        <authorList>
            <person name="Wibberg D."/>
            <person name="Puehler A."/>
            <person name="Schlueter A."/>
        </authorList>
    </citation>
    <scope>NUCLEOTIDE SEQUENCE [LARGE SCALE GENOMIC DNA]</scope>
    <source>
        <strain evidence="22">M2/40</strain>
    </source>
</reference>